<dbReference type="SMART" id="SM00710">
    <property type="entry name" value="PbH1"/>
    <property type="match status" value="7"/>
</dbReference>
<keyword evidence="2" id="KW-1133">Transmembrane helix</keyword>
<feature type="domain" description="Right handed beta helix" evidence="3">
    <location>
        <begin position="129"/>
        <end position="265"/>
    </location>
</feature>
<dbReference type="Proteomes" id="UP000783037">
    <property type="component" value="Unassembled WGS sequence"/>
</dbReference>
<evidence type="ECO:0000259" key="3">
    <source>
        <dbReference type="Pfam" id="PF13229"/>
    </source>
</evidence>
<dbReference type="Gene3D" id="2.160.20.10">
    <property type="entry name" value="Single-stranded right-handed beta-helix, Pectin lyase-like"/>
    <property type="match status" value="1"/>
</dbReference>
<organism evidence="4 5">
    <name type="scientific">Methanobrevibacter thaueri</name>
    <dbReference type="NCBI Taxonomy" id="190975"/>
    <lineage>
        <taxon>Archaea</taxon>
        <taxon>Methanobacteriati</taxon>
        <taxon>Methanobacteriota</taxon>
        <taxon>Methanomada group</taxon>
        <taxon>Methanobacteria</taxon>
        <taxon>Methanobacteriales</taxon>
        <taxon>Methanobacteriaceae</taxon>
        <taxon>Methanobrevibacter</taxon>
    </lineage>
</organism>
<feature type="transmembrane region" description="Helical" evidence="2">
    <location>
        <begin position="551"/>
        <end position="569"/>
    </location>
</feature>
<dbReference type="InterPro" id="IPR039448">
    <property type="entry name" value="Beta_helix"/>
</dbReference>
<keyword evidence="2" id="KW-0812">Transmembrane</keyword>
<comment type="caution">
    <text evidence="4">The sequence shown here is derived from an EMBL/GenBank/DDBJ whole genome shotgun (WGS) entry which is preliminary data.</text>
</comment>
<evidence type="ECO:0000313" key="5">
    <source>
        <dbReference type="Proteomes" id="UP000783037"/>
    </source>
</evidence>
<evidence type="ECO:0000256" key="2">
    <source>
        <dbReference type="SAM" id="Phobius"/>
    </source>
</evidence>
<dbReference type="AlphaFoldDB" id="A0A8T3V475"/>
<feature type="compositionally biased region" description="Low complexity" evidence="1">
    <location>
        <begin position="443"/>
        <end position="472"/>
    </location>
</feature>
<dbReference type="EMBL" id="SUTK01000007">
    <property type="protein sequence ID" value="MBE6501332.1"/>
    <property type="molecule type" value="Genomic_DNA"/>
</dbReference>
<dbReference type="RefSeq" id="WP_303738447.1">
    <property type="nucleotide sequence ID" value="NZ_SUTK01000007.1"/>
</dbReference>
<feature type="region of interest" description="Disordered" evidence="1">
    <location>
        <begin position="431"/>
        <end position="530"/>
    </location>
</feature>
<evidence type="ECO:0000256" key="1">
    <source>
        <dbReference type="SAM" id="MobiDB-lite"/>
    </source>
</evidence>
<feature type="compositionally biased region" description="Basic and acidic residues" evidence="1">
    <location>
        <begin position="431"/>
        <end position="442"/>
    </location>
</feature>
<proteinExistence type="predicted"/>
<accession>A0A8T3V475</accession>
<name>A0A8T3V475_9EURY</name>
<dbReference type="InterPro" id="IPR012334">
    <property type="entry name" value="Pectin_lyas_fold"/>
</dbReference>
<reference evidence="4" key="1">
    <citation type="submission" date="2019-04" db="EMBL/GenBank/DDBJ databases">
        <title>Evolution of Biomass-Degrading Anaerobic Consortia Revealed by Metagenomics.</title>
        <authorList>
            <person name="Peng X."/>
        </authorList>
    </citation>
    <scope>NUCLEOTIDE SEQUENCE</scope>
    <source>
        <strain evidence="4">SIG18</strain>
    </source>
</reference>
<dbReference type="SUPFAM" id="SSF51126">
    <property type="entry name" value="Pectin lyase-like"/>
    <property type="match status" value="1"/>
</dbReference>
<protein>
    <submittedName>
        <fullName evidence="4">Right-handed parallel beta-helix repeat-containing protein</fullName>
    </submittedName>
</protein>
<dbReference type="InterPro" id="IPR006626">
    <property type="entry name" value="PbH1"/>
</dbReference>
<evidence type="ECO:0000313" key="4">
    <source>
        <dbReference type="EMBL" id="MBE6501332.1"/>
    </source>
</evidence>
<keyword evidence="2" id="KW-0472">Membrane</keyword>
<dbReference type="InterPro" id="IPR011050">
    <property type="entry name" value="Pectin_lyase_fold/virulence"/>
</dbReference>
<gene>
    <name evidence="4" type="ORF">E7Z79_02710</name>
</gene>
<sequence length="576" mass="62500">MDKKVFNLFFISLLFLFLVSSVSATDIQDDNMTILSSGNNHFITSDLSNDDIQSQFDNANDGDTFEFTDPEYQDISLVVDKKLNIISKKDSVIYVSDEVSDKARDMGIDKTFGFYFTSNAAGSILSGINIVASNSDYGIVADNTRNIKITNNNVTGGGNGVLIKNSDKITMSENDISKAKQNGVQIQNVKNSIVERNVISLNKKSGIETSNIEYCKILNNTIHHNGLNGISTFNKSSHTLISGNNVYENTNGIYINSTSTNDVVKSNSMTHNRKDPRSNMGGFETGNGLLFGSGFKSQGDSILKVEYNYLAHNEFYQAKNYWENENFELGQNWYNSNDPTNTFVCPRLLASLMTLDTFSVSNTLTLQLRDSSGRAVNEFATFQTNVEVDGNVYTATFVNGRASVTQLDPNVDHNVRVQIADEYYRYDVRDASGETGDAKDSKTSASEDNSGSSGSSASGTSEVQGNSNSQGASNGGDSSGSHIANSDKSGNYGTNSSDIPSQDTSDNGNDALSNGDLNAGDSGSGDAMDEGKAYEIIPPVTTSKELTNTSGLVVLSILSIMGMLIYGYWRKDEFEH</sequence>
<dbReference type="Pfam" id="PF13229">
    <property type="entry name" value="Beta_helix"/>
    <property type="match status" value="1"/>
</dbReference>
<feature type="compositionally biased region" description="Polar residues" evidence="1">
    <location>
        <begin position="482"/>
        <end position="516"/>
    </location>
</feature>